<dbReference type="Proteomes" id="UP000245802">
    <property type="component" value="Chromosome"/>
</dbReference>
<organism evidence="1 2">
    <name type="scientific">Gemmata obscuriglobus</name>
    <dbReference type="NCBI Taxonomy" id="114"/>
    <lineage>
        <taxon>Bacteria</taxon>
        <taxon>Pseudomonadati</taxon>
        <taxon>Planctomycetota</taxon>
        <taxon>Planctomycetia</taxon>
        <taxon>Gemmatales</taxon>
        <taxon>Gemmataceae</taxon>
        <taxon>Gemmata</taxon>
    </lineage>
</organism>
<name>A0A2Z3GS37_9BACT</name>
<protein>
    <submittedName>
        <fullName evidence="1">Uncharacterized protein</fullName>
    </submittedName>
</protein>
<dbReference type="AlphaFoldDB" id="A0A2Z3GS37"/>
<keyword evidence="2" id="KW-1185">Reference proteome</keyword>
<sequence length="68" mass="7403">MLIRANGSAKVACAAEFNRLMATAIVMAVQSQGITRGGEKSRRHWGQWHTGSWRVRTCPVSTVSGRSS</sequence>
<evidence type="ECO:0000313" key="1">
    <source>
        <dbReference type="EMBL" id="AWM36583.1"/>
    </source>
</evidence>
<gene>
    <name evidence="1" type="ORF">C1280_05780</name>
</gene>
<proteinExistence type="predicted"/>
<reference evidence="1 2" key="1">
    <citation type="submission" date="2018-01" db="EMBL/GenBank/DDBJ databases">
        <title>G. obscuriglobus.</title>
        <authorList>
            <person name="Franke J."/>
            <person name="Blomberg W."/>
            <person name="Selmecki A."/>
        </authorList>
    </citation>
    <scope>NUCLEOTIDE SEQUENCE [LARGE SCALE GENOMIC DNA]</scope>
    <source>
        <strain evidence="1 2">DSM 5831</strain>
    </source>
</reference>
<accession>A0A2Z3GS37</accession>
<dbReference type="EMBL" id="CP025958">
    <property type="protein sequence ID" value="AWM36583.1"/>
    <property type="molecule type" value="Genomic_DNA"/>
</dbReference>
<evidence type="ECO:0000313" key="2">
    <source>
        <dbReference type="Proteomes" id="UP000245802"/>
    </source>
</evidence>
<dbReference type="KEGG" id="gog:C1280_05780"/>